<gene>
    <name evidence="1" type="ORF">EZS28_043037</name>
</gene>
<evidence type="ECO:0000313" key="2">
    <source>
        <dbReference type="Proteomes" id="UP000324800"/>
    </source>
</evidence>
<comment type="caution">
    <text evidence="1">The sequence shown here is derived from an EMBL/GenBank/DDBJ whole genome shotgun (WGS) entry which is preliminary data.</text>
</comment>
<dbReference type="Proteomes" id="UP000324800">
    <property type="component" value="Unassembled WGS sequence"/>
</dbReference>
<accession>A0A5J4TSA4</accession>
<evidence type="ECO:0000313" key="1">
    <source>
        <dbReference type="EMBL" id="KAA6361436.1"/>
    </source>
</evidence>
<name>A0A5J4TSA4_9EUKA</name>
<proteinExistence type="predicted"/>
<sequence length="94" mass="10945">MSTRSVKGPVFTQEDVVRWRTQVLVLQAHEWEIILRKAGYADLEFDEHLNDYAQRLATSLDDKRLREVSETQPSPILEADDIEKSAQNDFEELL</sequence>
<dbReference type="AlphaFoldDB" id="A0A5J4TSA4"/>
<reference evidence="1 2" key="1">
    <citation type="submission" date="2019-03" db="EMBL/GenBank/DDBJ databases">
        <title>Single cell metagenomics reveals metabolic interactions within the superorganism composed of flagellate Streblomastix strix and complex community of Bacteroidetes bacteria on its surface.</title>
        <authorList>
            <person name="Treitli S.C."/>
            <person name="Kolisko M."/>
            <person name="Husnik F."/>
            <person name="Keeling P."/>
            <person name="Hampl V."/>
        </authorList>
    </citation>
    <scope>NUCLEOTIDE SEQUENCE [LARGE SCALE GENOMIC DNA]</scope>
    <source>
        <strain evidence="1">ST1C</strain>
    </source>
</reference>
<dbReference type="EMBL" id="SNRW01025554">
    <property type="protein sequence ID" value="KAA6361436.1"/>
    <property type="molecule type" value="Genomic_DNA"/>
</dbReference>
<feature type="non-terminal residue" evidence="1">
    <location>
        <position position="94"/>
    </location>
</feature>
<protein>
    <submittedName>
        <fullName evidence="1">Uncharacterized protein</fullName>
    </submittedName>
</protein>
<organism evidence="1 2">
    <name type="scientific">Streblomastix strix</name>
    <dbReference type="NCBI Taxonomy" id="222440"/>
    <lineage>
        <taxon>Eukaryota</taxon>
        <taxon>Metamonada</taxon>
        <taxon>Preaxostyla</taxon>
        <taxon>Oxymonadida</taxon>
        <taxon>Streblomastigidae</taxon>
        <taxon>Streblomastix</taxon>
    </lineage>
</organism>